<feature type="domain" description="Cytochrome b561" evidence="10">
    <location>
        <begin position="474"/>
        <end position="670"/>
    </location>
</feature>
<reference evidence="11 12" key="1">
    <citation type="submission" date="2024-02" db="EMBL/GenBank/DDBJ databases">
        <authorList>
            <person name="Chen Y."/>
            <person name="Shah S."/>
            <person name="Dougan E. K."/>
            <person name="Thang M."/>
            <person name="Chan C."/>
        </authorList>
    </citation>
    <scope>NUCLEOTIDE SEQUENCE [LARGE SCALE GENOMIC DNA]</scope>
</reference>
<feature type="transmembrane region" description="Helical" evidence="9">
    <location>
        <begin position="514"/>
        <end position="534"/>
    </location>
</feature>
<feature type="transmembrane region" description="Helical" evidence="9">
    <location>
        <begin position="21"/>
        <end position="42"/>
    </location>
</feature>
<evidence type="ECO:0000256" key="2">
    <source>
        <dbReference type="ARBA" id="ARBA00022441"/>
    </source>
</evidence>
<evidence type="ECO:0000256" key="8">
    <source>
        <dbReference type="ARBA" id="ARBA00023136"/>
    </source>
</evidence>
<gene>
    <name evidence="11" type="ORF">SCF082_LOCUS505</name>
</gene>
<dbReference type="InterPro" id="IPR006593">
    <property type="entry name" value="Cyt_b561/ferric_Rdtase_TM"/>
</dbReference>
<dbReference type="Gene3D" id="2.120.10.80">
    <property type="entry name" value="Kelch-type beta propeller"/>
    <property type="match status" value="1"/>
</dbReference>
<dbReference type="CDD" id="cd08760">
    <property type="entry name" value="Cyt_b561_FRRS1_like"/>
    <property type="match status" value="1"/>
</dbReference>
<proteinExistence type="predicted"/>
<comment type="subcellular location">
    <subcellularLocation>
        <location evidence="1">Endomembrane system</location>
        <topology evidence="1">Multi-pass membrane protein</topology>
    </subcellularLocation>
</comment>
<protein>
    <submittedName>
        <fullName evidence="11">DM13 and DOMON domain-containing protein At5g54830 (Protein b561A.tha1)</fullName>
    </submittedName>
</protein>
<keyword evidence="5" id="KW-0677">Repeat</keyword>
<evidence type="ECO:0000256" key="7">
    <source>
        <dbReference type="ARBA" id="ARBA00022989"/>
    </source>
</evidence>
<name>A0ABP0H8C8_9DINO</name>
<dbReference type="Pfam" id="PF24681">
    <property type="entry name" value="Kelch_KLHDC2_KLHL20_DRC7"/>
    <property type="match status" value="1"/>
</dbReference>
<keyword evidence="4 9" id="KW-0812">Transmembrane</keyword>
<keyword evidence="6" id="KW-0249">Electron transport</keyword>
<evidence type="ECO:0000259" key="10">
    <source>
        <dbReference type="PROSITE" id="PS50939"/>
    </source>
</evidence>
<evidence type="ECO:0000256" key="5">
    <source>
        <dbReference type="ARBA" id="ARBA00022737"/>
    </source>
</evidence>
<feature type="transmembrane region" description="Helical" evidence="9">
    <location>
        <begin position="646"/>
        <end position="667"/>
    </location>
</feature>
<dbReference type="InterPro" id="IPR003807">
    <property type="entry name" value="DUF202"/>
</dbReference>
<dbReference type="EMBL" id="CAXAMM010000179">
    <property type="protein sequence ID" value="CAK8986332.1"/>
    <property type="molecule type" value="Genomic_DNA"/>
</dbReference>
<dbReference type="PANTHER" id="PTHR46093">
    <property type="entry name" value="ACYL-COA-BINDING DOMAIN-CONTAINING PROTEIN 5"/>
    <property type="match status" value="1"/>
</dbReference>
<comment type="caution">
    <text evidence="11">The sequence shown here is derived from an EMBL/GenBank/DDBJ whole genome shotgun (WGS) entry which is preliminary data.</text>
</comment>
<feature type="transmembrane region" description="Helical" evidence="9">
    <location>
        <begin position="620"/>
        <end position="640"/>
    </location>
</feature>
<evidence type="ECO:0000256" key="3">
    <source>
        <dbReference type="ARBA" id="ARBA00022448"/>
    </source>
</evidence>
<keyword evidence="3" id="KW-0813">Transport</keyword>
<dbReference type="PROSITE" id="PS50939">
    <property type="entry name" value="CYTOCHROME_B561"/>
    <property type="match status" value="1"/>
</dbReference>
<keyword evidence="7 9" id="KW-1133">Transmembrane helix</keyword>
<evidence type="ECO:0000256" key="1">
    <source>
        <dbReference type="ARBA" id="ARBA00004127"/>
    </source>
</evidence>
<evidence type="ECO:0000256" key="4">
    <source>
        <dbReference type="ARBA" id="ARBA00022692"/>
    </source>
</evidence>
<keyword evidence="12" id="KW-1185">Reference proteome</keyword>
<dbReference type="Pfam" id="PF02656">
    <property type="entry name" value="DUF202"/>
    <property type="match status" value="1"/>
</dbReference>
<dbReference type="Gene3D" id="1.20.120.1770">
    <property type="match status" value="1"/>
</dbReference>
<feature type="transmembrane region" description="Helical" evidence="9">
    <location>
        <begin position="85"/>
        <end position="108"/>
    </location>
</feature>
<feature type="transmembrane region" description="Helical" evidence="9">
    <location>
        <begin position="129"/>
        <end position="150"/>
    </location>
</feature>
<dbReference type="InterPro" id="IPR015915">
    <property type="entry name" value="Kelch-typ_b-propeller"/>
</dbReference>
<feature type="transmembrane region" description="Helical" evidence="9">
    <location>
        <begin position="579"/>
        <end position="599"/>
    </location>
</feature>
<dbReference type="SMART" id="SM00665">
    <property type="entry name" value="B561"/>
    <property type="match status" value="1"/>
</dbReference>
<evidence type="ECO:0000256" key="6">
    <source>
        <dbReference type="ARBA" id="ARBA00022982"/>
    </source>
</evidence>
<keyword evidence="8 9" id="KW-0472">Membrane</keyword>
<evidence type="ECO:0000313" key="11">
    <source>
        <dbReference type="EMBL" id="CAK8986332.1"/>
    </source>
</evidence>
<dbReference type="SUPFAM" id="SSF117281">
    <property type="entry name" value="Kelch motif"/>
    <property type="match status" value="1"/>
</dbReference>
<organism evidence="11 12">
    <name type="scientific">Durusdinium trenchii</name>
    <dbReference type="NCBI Taxonomy" id="1381693"/>
    <lineage>
        <taxon>Eukaryota</taxon>
        <taxon>Sar</taxon>
        <taxon>Alveolata</taxon>
        <taxon>Dinophyceae</taxon>
        <taxon>Suessiales</taxon>
        <taxon>Symbiodiniaceae</taxon>
        <taxon>Durusdinium</taxon>
    </lineage>
</organism>
<feature type="transmembrane region" description="Helical" evidence="9">
    <location>
        <begin position="546"/>
        <end position="567"/>
    </location>
</feature>
<accession>A0ABP0H8C8</accession>
<sequence>MEQPLSAITDPKVVLANERTYIGWVKMSATLGGIAAGLLAAASDHAQVEASDGGVVSSATAVSRVRLSASAWEGRDYSHIAEESFPLVLGGILTLALTAVLIIDITLGESVDAVSGQRWCRKRRSRRMMGARLVAVVVATVVASCTFTHAQPTWSEVAVTGTRPPPRSLGLLADAGSNTLVLFGGETPDGDALNDVWTLDLVGLTWTQVVPVAGPRPVPRFSFVGGVDQVNNRLVIFGGEDQDKTIYNDVWELDLGTSTWTQLQTGDEAGSPEPRYGSAGGVLQLSSGPYLLVSHGFDTSVRERFSNSFAFNIDTQTWLDITPPGELPTGRCLVAGAVMVDPTDATQTKLGMYGGCGSGGYGPCPSSEMWTLTTSGINGGTPSSSWEKAPTCTFARNWAAMASDPTFDSGTFFMYGGDGGPLVGEDEGGQINSINLDTYEWTQSVVGGSSVPGQPSGRQQSAMVAVGSVVYLALGESNKVFQLDYSTVTSLEGVGSAVECHADPIPAWRTAHGVLMGLSWGFLIPLAVLIARFGRIKDPLWFKIHRAANALGVIMSTFGFVISMLMVSEGRFLALEHSLIGLVVTVLGLAQPINAYFRPHAEKGAEKTKGRKRWEGLHKYGGRIAVVLGLVNPFIGLTYLTTTDSAGFIIYALWVAVLVIGFSYLTAHHQ</sequence>
<dbReference type="PANTHER" id="PTHR46093:SF18">
    <property type="entry name" value="FIBRONECTIN TYPE-III DOMAIN-CONTAINING PROTEIN"/>
    <property type="match status" value="1"/>
</dbReference>
<evidence type="ECO:0000256" key="9">
    <source>
        <dbReference type="SAM" id="Phobius"/>
    </source>
</evidence>
<dbReference type="Proteomes" id="UP001642464">
    <property type="component" value="Unassembled WGS sequence"/>
</dbReference>
<evidence type="ECO:0000313" key="12">
    <source>
        <dbReference type="Proteomes" id="UP001642464"/>
    </source>
</evidence>
<keyword evidence="2" id="KW-0880">Kelch repeat</keyword>